<dbReference type="EMBL" id="PSNW01000001">
    <property type="protein sequence ID" value="PPE75368.1"/>
    <property type="molecule type" value="Genomic_DNA"/>
</dbReference>
<dbReference type="SUPFAM" id="SSF158472">
    <property type="entry name" value="HAMP domain-like"/>
    <property type="match status" value="1"/>
</dbReference>
<feature type="domain" description="Response regulatory" evidence="12">
    <location>
        <begin position="931"/>
        <end position="1046"/>
    </location>
</feature>
<dbReference type="SMART" id="SM00448">
    <property type="entry name" value="REC"/>
    <property type="match status" value="3"/>
</dbReference>
<dbReference type="InterPro" id="IPR011006">
    <property type="entry name" value="CheY-like_superfamily"/>
</dbReference>
<dbReference type="Gene3D" id="1.10.287.130">
    <property type="match status" value="1"/>
</dbReference>
<dbReference type="CDD" id="cd17546">
    <property type="entry name" value="REC_hyHK_CKI1_RcsC-like"/>
    <property type="match status" value="1"/>
</dbReference>
<feature type="domain" description="Response regulatory" evidence="12">
    <location>
        <begin position="1071"/>
        <end position="1188"/>
    </location>
</feature>
<keyword evidence="7" id="KW-0902">Two-component regulatory system</keyword>
<comment type="subcellular location">
    <subcellularLocation>
        <location evidence="2">Membrane</location>
    </subcellularLocation>
</comment>
<dbReference type="AlphaFoldDB" id="A0A2S5TKS7"/>
<feature type="coiled-coil region" evidence="9">
    <location>
        <begin position="446"/>
        <end position="539"/>
    </location>
</feature>
<dbReference type="Pfam" id="PF13185">
    <property type="entry name" value="GAF_2"/>
    <property type="match status" value="1"/>
</dbReference>
<dbReference type="OrthoDB" id="9810730at2"/>
<dbReference type="Pfam" id="PF00672">
    <property type="entry name" value="HAMP"/>
    <property type="match status" value="1"/>
</dbReference>
<dbReference type="CDD" id="cd00082">
    <property type="entry name" value="HisKA"/>
    <property type="match status" value="1"/>
</dbReference>
<dbReference type="GO" id="GO:0000155">
    <property type="term" value="F:phosphorelay sensor kinase activity"/>
    <property type="evidence" value="ECO:0007669"/>
    <property type="project" value="InterPro"/>
</dbReference>
<evidence type="ECO:0000256" key="3">
    <source>
        <dbReference type="ARBA" id="ARBA00012438"/>
    </source>
</evidence>
<dbReference type="Pfam" id="PF00072">
    <property type="entry name" value="Response_reg"/>
    <property type="match status" value="3"/>
</dbReference>
<feature type="transmembrane region" description="Helical" evidence="10">
    <location>
        <begin position="20"/>
        <end position="40"/>
    </location>
</feature>
<dbReference type="SMART" id="SM00304">
    <property type="entry name" value="HAMP"/>
    <property type="match status" value="1"/>
</dbReference>
<evidence type="ECO:0000256" key="8">
    <source>
        <dbReference type="PROSITE-ProRule" id="PRU00169"/>
    </source>
</evidence>
<dbReference type="CDD" id="cd16922">
    <property type="entry name" value="HATPase_EvgS-ArcB-TorS-like"/>
    <property type="match status" value="1"/>
</dbReference>
<keyword evidence="10" id="KW-1133">Transmembrane helix</keyword>
<dbReference type="InterPro" id="IPR036890">
    <property type="entry name" value="HATPase_C_sf"/>
</dbReference>
<keyword evidence="9" id="KW-0175">Coiled coil</keyword>
<feature type="modified residue" description="4-aspartylphosphate" evidence="8">
    <location>
        <position position="859"/>
    </location>
</feature>
<feature type="modified residue" description="4-aspartylphosphate" evidence="8">
    <location>
        <position position="980"/>
    </location>
</feature>
<evidence type="ECO:0000313" key="15">
    <source>
        <dbReference type="Proteomes" id="UP000238220"/>
    </source>
</evidence>
<reference evidence="14 15" key="1">
    <citation type="submission" date="2018-02" db="EMBL/GenBank/DDBJ databases">
        <title>Genome sequencing of Solimonas sp. HR-BB.</title>
        <authorList>
            <person name="Lee Y."/>
            <person name="Jeon C.O."/>
        </authorList>
    </citation>
    <scope>NUCLEOTIDE SEQUENCE [LARGE SCALE GENOMIC DNA]</scope>
    <source>
        <strain evidence="14 15">HR-BB</strain>
    </source>
</reference>
<dbReference type="SUPFAM" id="SSF55874">
    <property type="entry name" value="ATPase domain of HSP90 chaperone/DNA topoisomerase II/histidine kinase"/>
    <property type="match status" value="1"/>
</dbReference>
<keyword evidence="6 14" id="KW-0418">Kinase</keyword>
<dbReference type="Gene3D" id="6.10.340.10">
    <property type="match status" value="1"/>
</dbReference>
<evidence type="ECO:0000259" key="12">
    <source>
        <dbReference type="PROSITE" id="PS50110"/>
    </source>
</evidence>
<dbReference type="InterPro" id="IPR004358">
    <property type="entry name" value="Sig_transdc_His_kin-like_C"/>
</dbReference>
<dbReference type="SMART" id="SM00387">
    <property type="entry name" value="HATPase_c"/>
    <property type="match status" value="1"/>
</dbReference>
<keyword evidence="15" id="KW-1185">Reference proteome</keyword>
<dbReference type="InterPro" id="IPR003594">
    <property type="entry name" value="HATPase_dom"/>
</dbReference>
<protein>
    <recommendedName>
        <fullName evidence="3">histidine kinase</fullName>
        <ecNumber evidence="3">2.7.13.3</ecNumber>
    </recommendedName>
</protein>
<dbReference type="PROSITE" id="PS50109">
    <property type="entry name" value="HIS_KIN"/>
    <property type="match status" value="1"/>
</dbReference>
<feature type="domain" description="Response regulatory" evidence="12">
    <location>
        <begin position="810"/>
        <end position="923"/>
    </location>
</feature>
<evidence type="ECO:0000256" key="9">
    <source>
        <dbReference type="SAM" id="Coils"/>
    </source>
</evidence>
<organism evidence="14 15">
    <name type="scientific">Solimonas fluminis</name>
    <dbReference type="NCBI Taxonomy" id="2086571"/>
    <lineage>
        <taxon>Bacteria</taxon>
        <taxon>Pseudomonadati</taxon>
        <taxon>Pseudomonadota</taxon>
        <taxon>Gammaproteobacteria</taxon>
        <taxon>Nevskiales</taxon>
        <taxon>Nevskiaceae</taxon>
        <taxon>Solimonas</taxon>
    </lineage>
</organism>
<dbReference type="RefSeq" id="WP_104228334.1">
    <property type="nucleotide sequence ID" value="NZ_PSNW01000001.1"/>
</dbReference>
<name>A0A2S5TKS7_9GAMM</name>
<evidence type="ECO:0000259" key="11">
    <source>
        <dbReference type="PROSITE" id="PS50109"/>
    </source>
</evidence>
<dbReference type="EC" id="2.7.13.3" evidence="3"/>
<dbReference type="PRINTS" id="PR00344">
    <property type="entry name" value="BCTRLSENSOR"/>
</dbReference>
<keyword evidence="10" id="KW-0472">Membrane</keyword>
<dbReference type="SUPFAM" id="SSF47384">
    <property type="entry name" value="Homodimeric domain of signal transducing histidine kinase"/>
    <property type="match status" value="1"/>
</dbReference>
<dbReference type="FunFam" id="3.30.565.10:FF:000010">
    <property type="entry name" value="Sensor histidine kinase RcsC"/>
    <property type="match status" value="1"/>
</dbReference>
<dbReference type="Pfam" id="PF05227">
    <property type="entry name" value="CHASE3"/>
    <property type="match status" value="1"/>
</dbReference>
<evidence type="ECO:0000256" key="7">
    <source>
        <dbReference type="ARBA" id="ARBA00023012"/>
    </source>
</evidence>
<dbReference type="InterPro" id="IPR003660">
    <property type="entry name" value="HAMP_dom"/>
</dbReference>
<feature type="modified residue" description="4-aspartylphosphate" evidence="8">
    <location>
        <position position="1121"/>
    </location>
</feature>
<feature type="domain" description="HAMP" evidence="13">
    <location>
        <begin position="220"/>
        <end position="273"/>
    </location>
</feature>
<dbReference type="CDD" id="cd06225">
    <property type="entry name" value="HAMP"/>
    <property type="match status" value="1"/>
</dbReference>
<comment type="caution">
    <text evidence="14">The sequence shown here is derived from an EMBL/GenBank/DDBJ whole genome shotgun (WGS) entry which is preliminary data.</text>
</comment>
<dbReference type="PANTHER" id="PTHR45339">
    <property type="entry name" value="HYBRID SIGNAL TRANSDUCTION HISTIDINE KINASE J"/>
    <property type="match status" value="1"/>
</dbReference>
<dbReference type="SMART" id="SM00388">
    <property type="entry name" value="HisKA"/>
    <property type="match status" value="1"/>
</dbReference>
<dbReference type="InterPro" id="IPR003018">
    <property type="entry name" value="GAF"/>
</dbReference>
<dbReference type="InterPro" id="IPR029016">
    <property type="entry name" value="GAF-like_dom_sf"/>
</dbReference>
<dbReference type="PROSITE" id="PS50885">
    <property type="entry name" value="HAMP"/>
    <property type="match status" value="1"/>
</dbReference>
<feature type="domain" description="Histidine kinase" evidence="11">
    <location>
        <begin position="546"/>
        <end position="770"/>
    </location>
</feature>
<dbReference type="Gene3D" id="3.30.450.40">
    <property type="match status" value="1"/>
</dbReference>
<accession>A0A2S5TKS7</accession>
<dbReference type="InterPro" id="IPR007891">
    <property type="entry name" value="CHASE3"/>
</dbReference>
<dbReference type="InterPro" id="IPR003661">
    <property type="entry name" value="HisK_dim/P_dom"/>
</dbReference>
<keyword evidence="10" id="KW-0812">Transmembrane</keyword>
<evidence type="ECO:0000313" key="14">
    <source>
        <dbReference type="EMBL" id="PPE75368.1"/>
    </source>
</evidence>
<proteinExistence type="predicted"/>
<evidence type="ECO:0000256" key="4">
    <source>
        <dbReference type="ARBA" id="ARBA00022553"/>
    </source>
</evidence>
<keyword evidence="5" id="KW-0808">Transferase</keyword>
<dbReference type="GO" id="GO:0016020">
    <property type="term" value="C:membrane"/>
    <property type="evidence" value="ECO:0007669"/>
    <property type="project" value="UniProtKB-SubCell"/>
</dbReference>
<dbReference type="SUPFAM" id="SSF55781">
    <property type="entry name" value="GAF domain-like"/>
    <property type="match status" value="1"/>
</dbReference>
<evidence type="ECO:0000259" key="13">
    <source>
        <dbReference type="PROSITE" id="PS50885"/>
    </source>
</evidence>
<dbReference type="InterPro" id="IPR005467">
    <property type="entry name" value="His_kinase_dom"/>
</dbReference>
<evidence type="ECO:0000256" key="10">
    <source>
        <dbReference type="SAM" id="Phobius"/>
    </source>
</evidence>
<dbReference type="PROSITE" id="PS50110">
    <property type="entry name" value="RESPONSE_REGULATORY"/>
    <property type="match status" value="3"/>
</dbReference>
<dbReference type="InterPro" id="IPR036097">
    <property type="entry name" value="HisK_dim/P_sf"/>
</dbReference>
<dbReference type="Gene3D" id="3.30.565.10">
    <property type="entry name" value="Histidine kinase-like ATPase, C-terminal domain"/>
    <property type="match status" value="1"/>
</dbReference>
<dbReference type="Pfam" id="PF02518">
    <property type="entry name" value="HATPase_c"/>
    <property type="match status" value="1"/>
</dbReference>
<gene>
    <name evidence="14" type="ORF">C3942_00255</name>
</gene>
<dbReference type="Proteomes" id="UP000238220">
    <property type="component" value="Unassembled WGS sequence"/>
</dbReference>
<dbReference type="Gene3D" id="3.40.50.2300">
    <property type="match status" value="3"/>
</dbReference>
<dbReference type="SMART" id="SM00065">
    <property type="entry name" value="GAF"/>
    <property type="match status" value="1"/>
</dbReference>
<dbReference type="SUPFAM" id="SSF52172">
    <property type="entry name" value="CheY-like"/>
    <property type="match status" value="3"/>
</dbReference>
<dbReference type="InterPro" id="IPR001789">
    <property type="entry name" value="Sig_transdc_resp-reg_receiver"/>
</dbReference>
<comment type="catalytic activity">
    <reaction evidence="1">
        <text>ATP + protein L-histidine = ADP + protein N-phospho-L-histidine.</text>
        <dbReference type="EC" id="2.7.13.3"/>
    </reaction>
</comment>
<feature type="transmembrane region" description="Helical" evidence="10">
    <location>
        <begin position="199"/>
        <end position="219"/>
    </location>
</feature>
<dbReference type="CDD" id="cd19410">
    <property type="entry name" value="HK9-like_sensor"/>
    <property type="match status" value="1"/>
</dbReference>
<sequence>MSGERRRLPAPLRRVLGIQARLGLAFAVILLLFAGSALMFRAALSEVDQARAATDRSEKVLQAIDALFVLVLDQETGLRGYLLSSKDEFLQPYRLGGEHFEQSWRDLQELTTDDPRQQGLLQQWRSDMLRWRGEFAEVVLEHKRRDDEDAELALVRSGKGKRIVDGIRVLVGQMQKHERDLLQERAAHLQARLDRTRELIVLMLAAGLGFVALSLWVVARTVTRPVTQLTALMSRLSAGDTKLEVPYRGHADEIGALARGLEVFRRSTDELAGREWLQTRLGELSVALQACSTPQQFGERLAECLSTNSGAVCAVFFRWDEAHQRYEPSGAYSLPGGSGQRSYARGEGLVGQVAQDGQPRVVRELPESYLRVRSGLGEMAPPSLRLLPLAGRERVIGVIELAYFTEPGTLQADFLGQATSFAALVLETLERGLATMELLRQTQYQKEELQASDEALRAQQEELRATNEALREKSQLLEEQGQRLRASEEELRVQAEELRVANSSLEERGQALQSQKQALEQAQAELEEKAVDLEQASRYKSEFLANMSHELRTPLNSLLILSKGLADNEDGNLTAEQVESAGIVHDSGRNLLNLINDILDLSKVEAGKMQVVAEDVNLAALAAGAERNFRPVAEQKKLTLEVFRAPGLPASIHSDGTRINQILANLLSNAFKFTHQGGVRLEMLPIGEGKHAGGVLLRVRDTGIGIPQEKLARIFQAFEQADSGTSRRYGGTGLGLSIVKALAELLGGEVRLESAPGQGSTFSVSLPAAVPAENAPVAARPAVAAAPPAEPVVLPAPPVAEPPAEAPGTTILIVEDDAQFAEVLAGLARGRHYRALVAHDGESGLALARRHRPAGILLDIGLPKMDGWQVMERLQSDPLTAGIPVHFISGADAEGQARAAGAAGYLKKPVAREDVERVFDGLPGLPAGARRILIIDDSPADRRLVREMLRGESVQIDEVGSAEEALERTAREAYDLLILDLGLPGMDGFQFLERASARGPLPAVVIHSGRELTREEGMRLREYTETIVLKSAPSPQRLLDEVTLFLHSIRKVGAPLATPPRPAAASFGGKTVLVVDDDMRNIFALSKALRSRGLKVLMAQDGYKAIAQLESNPEIDLVLMDIMMPGMDGYETIRRIRERDSWRSLPIIAVTAKAMVGDREKCLEAGANDYCSKPIDVEQLVVQMQALLG</sequence>
<dbReference type="PANTHER" id="PTHR45339:SF1">
    <property type="entry name" value="HYBRID SIGNAL TRANSDUCTION HISTIDINE KINASE J"/>
    <property type="match status" value="1"/>
</dbReference>
<evidence type="ECO:0000256" key="6">
    <source>
        <dbReference type="ARBA" id="ARBA00022777"/>
    </source>
</evidence>
<evidence type="ECO:0000256" key="1">
    <source>
        <dbReference type="ARBA" id="ARBA00000085"/>
    </source>
</evidence>
<dbReference type="CDD" id="cd00156">
    <property type="entry name" value="REC"/>
    <property type="match status" value="1"/>
</dbReference>
<dbReference type="Pfam" id="PF00512">
    <property type="entry name" value="HisKA"/>
    <property type="match status" value="1"/>
</dbReference>
<keyword evidence="4 8" id="KW-0597">Phosphoprotein</keyword>
<evidence type="ECO:0000256" key="5">
    <source>
        <dbReference type="ARBA" id="ARBA00022679"/>
    </source>
</evidence>
<evidence type="ECO:0000256" key="2">
    <source>
        <dbReference type="ARBA" id="ARBA00004370"/>
    </source>
</evidence>